<gene>
    <name evidence="1" type="ORF">E2C01_063435</name>
</gene>
<evidence type="ECO:0000313" key="2">
    <source>
        <dbReference type="Proteomes" id="UP000324222"/>
    </source>
</evidence>
<keyword evidence="2" id="KW-1185">Reference proteome</keyword>
<accession>A0A5B7HKG4</accession>
<protein>
    <submittedName>
        <fullName evidence="1">Uncharacterized protein</fullName>
    </submittedName>
</protein>
<proteinExistence type="predicted"/>
<dbReference type="AlphaFoldDB" id="A0A5B7HKG4"/>
<evidence type="ECO:0000313" key="1">
    <source>
        <dbReference type="EMBL" id="MPC69218.1"/>
    </source>
</evidence>
<reference evidence="1 2" key="1">
    <citation type="submission" date="2019-05" db="EMBL/GenBank/DDBJ databases">
        <title>Another draft genome of Portunus trituberculatus and its Hox gene families provides insights of decapod evolution.</title>
        <authorList>
            <person name="Jeong J.-H."/>
            <person name="Song I."/>
            <person name="Kim S."/>
            <person name="Choi T."/>
            <person name="Kim D."/>
            <person name="Ryu S."/>
            <person name="Kim W."/>
        </authorList>
    </citation>
    <scope>NUCLEOTIDE SEQUENCE [LARGE SCALE GENOMIC DNA]</scope>
    <source>
        <tissue evidence="1">Muscle</tissue>
    </source>
</reference>
<comment type="caution">
    <text evidence="1">The sequence shown here is derived from an EMBL/GenBank/DDBJ whole genome shotgun (WGS) entry which is preliminary data.</text>
</comment>
<sequence length="114" mass="12301">MNVKEAPMVVTSEGFACILVACNVSDGDEEVRCAPLSSLIHLLEKRGTFTTLCAPKRLLLVVYLSGRLEGRVAVIVSSDSARFIPLRSTLCYAPPSCRCVVHLVAVIQLLIALT</sequence>
<dbReference type="Proteomes" id="UP000324222">
    <property type="component" value="Unassembled WGS sequence"/>
</dbReference>
<name>A0A5B7HKG4_PORTR</name>
<dbReference type="EMBL" id="VSRR010029058">
    <property type="protein sequence ID" value="MPC69218.1"/>
    <property type="molecule type" value="Genomic_DNA"/>
</dbReference>
<organism evidence="1 2">
    <name type="scientific">Portunus trituberculatus</name>
    <name type="common">Swimming crab</name>
    <name type="synonym">Neptunus trituberculatus</name>
    <dbReference type="NCBI Taxonomy" id="210409"/>
    <lineage>
        <taxon>Eukaryota</taxon>
        <taxon>Metazoa</taxon>
        <taxon>Ecdysozoa</taxon>
        <taxon>Arthropoda</taxon>
        <taxon>Crustacea</taxon>
        <taxon>Multicrustacea</taxon>
        <taxon>Malacostraca</taxon>
        <taxon>Eumalacostraca</taxon>
        <taxon>Eucarida</taxon>
        <taxon>Decapoda</taxon>
        <taxon>Pleocyemata</taxon>
        <taxon>Brachyura</taxon>
        <taxon>Eubrachyura</taxon>
        <taxon>Portunoidea</taxon>
        <taxon>Portunidae</taxon>
        <taxon>Portuninae</taxon>
        <taxon>Portunus</taxon>
    </lineage>
</organism>